<proteinExistence type="predicted"/>
<dbReference type="EMBL" id="NKXO01000019">
    <property type="protein sequence ID" value="PKQ69355.1"/>
    <property type="molecule type" value="Genomic_DNA"/>
</dbReference>
<reference evidence="2 3" key="1">
    <citation type="submission" date="2017-06" db="EMBL/GenBank/DDBJ databases">
        <title>Raineya orbicola gen. nov., sp. nov. a slightly thermophilic bacterium of the phylum Bacteroidetes and the description of Raineyaceae fam. nov.</title>
        <authorList>
            <person name="Albuquerque L."/>
            <person name="Polonia A.R.M."/>
            <person name="Barroso C."/>
            <person name="Froufe H.J.C."/>
            <person name="Lage O."/>
            <person name="Lobo-Da-Cunha A."/>
            <person name="Egas C."/>
            <person name="Da Costa M.S."/>
        </authorList>
    </citation>
    <scope>NUCLEOTIDE SEQUENCE [LARGE SCALE GENOMIC DNA]</scope>
    <source>
        <strain evidence="2 3">SPSPC-11</strain>
    </source>
</reference>
<comment type="caution">
    <text evidence="2">The sequence shown here is derived from an EMBL/GenBank/DDBJ whole genome shotgun (WGS) entry which is preliminary data.</text>
</comment>
<gene>
    <name evidence="2" type="ORF">Rain11_1400</name>
</gene>
<dbReference type="RefSeq" id="WP_133121532.1">
    <property type="nucleotide sequence ID" value="NZ_NKXO01000019.1"/>
</dbReference>
<evidence type="ECO:0000313" key="2">
    <source>
        <dbReference type="EMBL" id="PKQ69355.1"/>
    </source>
</evidence>
<organism evidence="2 3">
    <name type="scientific">Raineya orbicola</name>
    <dbReference type="NCBI Taxonomy" id="2016530"/>
    <lineage>
        <taxon>Bacteria</taxon>
        <taxon>Pseudomonadati</taxon>
        <taxon>Bacteroidota</taxon>
        <taxon>Cytophagia</taxon>
        <taxon>Cytophagales</taxon>
        <taxon>Raineyaceae</taxon>
        <taxon>Raineya</taxon>
    </lineage>
</organism>
<sequence>MRIADYHRQMSPKTVTWKAIPNDPDGAMIEDRDPSRDNLASTPAIAYIRKDKYVRLQVLGTYYSEPNQMTAKREEMRTKLAKLKRVP</sequence>
<keyword evidence="3" id="KW-1185">Reference proteome</keyword>
<evidence type="ECO:0000256" key="1">
    <source>
        <dbReference type="SAM" id="MobiDB-lite"/>
    </source>
</evidence>
<protein>
    <submittedName>
        <fullName evidence="2">Uncharacterized protein</fullName>
    </submittedName>
</protein>
<dbReference type="Proteomes" id="UP000233387">
    <property type="component" value="Unassembled WGS sequence"/>
</dbReference>
<accession>A0A2N3IGB9</accession>
<name>A0A2N3IGB9_9BACT</name>
<dbReference type="AlphaFoldDB" id="A0A2N3IGB9"/>
<evidence type="ECO:0000313" key="3">
    <source>
        <dbReference type="Proteomes" id="UP000233387"/>
    </source>
</evidence>
<feature type="region of interest" description="Disordered" evidence="1">
    <location>
        <begin position="16"/>
        <end position="37"/>
    </location>
</feature>